<accession>A0A8S7Y949</accession>
<evidence type="ECO:0000256" key="2">
    <source>
        <dbReference type="ARBA" id="ARBA00022679"/>
    </source>
</evidence>
<dbReference type="InterPro" id="IPR018197">
    <property type="entry name" value="Glycerate_kinase_RE-like"/>
</dbReference>
<dbReference type="EC" id="2.7.1.-" evidence="4"/>
<protein>
    <submittedName>
        <fullName evidence="4">Glycerate kinase</fullName>
        <ecNumber evidence="4">2.7.1.-</ecNumber>
    </submittedName>
</protein>
<dbReference type="AlphaFoldDB" id="A0A8S7Y949"/>
<comment type="similarity">
    <text evidence="1">Belongs to the glycerate kinase type-1 family.</text>
</comment>
<name>A0A8S7Y949_ECOLX</name>
<proteinExistence type="inferred from homology"/>
<keyword evidence="3 4" id="KW-0418">Kinase</keyword>
<dbReference type="Gene3D" id="3.90.1510.10">
    <property type="entry name" value="Glycerate kinase, domain 2"/>
    <property type="match status" value="1"/>
</dbReference>
<gene>
    <name evidence="4" type="ORF">HEP34_003285</name>
</gene>
<reference evidence="4 5" key="1">
    <citation type="submission" date="2020-04" db="EMBL/GenBank/DDBJ databases">
        <authorList>
            <consortium name="GenomeTrakr network: Whole genome sequencing for foodborne pathogen traceback"/>
        </authorList>
    </citation>
    <scope>NUCLEOTIDE SEQUENCE [LARGE SCALE GENOMIC DNA]</scope>
    <source>
        <strain evidence="4 5">PSU-2464</strain>
    </source>
</reference>
<dbReference type="InterPro" id="IPR018193">
    <property type="entry name" value="Glyc_kinase_flavodox-like_fold"/>
</dbReference>
<organism evidence="4 5">
    <name type="scientific">Escherichia coli</name>
    <dbReference type="NCBI Taxonomy" id="562"/>
    <lineage>
        <taxon>Bacteria</taxon>
        <taxon>Pseudomonadati</taxon>
        <taxon>Pseudomonadota</taxon>
        <taxon>Gammaproteobacteria</taxon>
        <taxon>Enterobacterales</taxon>
        <taxon>Enterobacteriaceae</taxon>
        <taxon>Escherichia</taxon>
    </lineage>
</organism>
<comment type="caution">
    <text evidence="4">The sequence shown here is derived from an EMBL/GenBank/DDBJ whole genome shotgun (WGS) entry which is preliminary data.</text>
</comment>
<evidence type="ECO:0000313" key="4">
    <source>
        <dbReference type="EMBL" id="EFM1446923.1"/>
    </source>
</evidence>
<dbReference type="GO" id="GO:0008887">
    <property type="term" value="F:glycerate kinase activity"/>
    <property type="evidence" value="ECO:0007669"/>
    <property type="project" value="InterPro"/>
</dbReference>
<dbReference type="GO" id="GO:0031388">
    <property type="term" value="P:organic acid phosphorylation"/>
    <property type="evidence" value="ECO:0007669"/>
    <property type="project" value="InterPro"/>
</dbReference>
<dbReference type="Gene3D" id="3.40.50.10350">
    <property type="entry name" value="Glycerate kinase, domain 1"/>
    <property type="match status" value="1"/>
</dbReference>
<evidence type="ECO:0000256" key="3">
    <source>
        <dbReference type="ARBA" id="ARBA00022777"/>
    </source>
</evidence>
<evidence type="ECO:0000313" key="5">
    <source>
        <dbReference type="Proteomes" id="UP000519182"/>
    </source>
</evidence>
<dbReference type="InterPro" id="IPR004381">
    <property type="entry name" value="Glycerate_kinase"/>
</dbReference>
<feature type="non-terminal residue" evidence="4">
    <location>
        <position position="209"/>
    </location>
</feature>
<dbReference type="SUPFAM" id="SSF110738">
    <property type="entry name" value="Glycerate kinase I"/>
    <property type="match status" value="1"/>
</dbReference>
<dbReference type="PANTHER" id="PTHR21599">
    <property type="entry name" value="GLYCERATE KINASE"/>
    <property type="match status" value="1"/>
</dbReference>
<evidence type="ECO:0000256" key="1">
    <source>
        <dbReference type="ARBA" id="ARBA00006284"/>
    </source>
</evidence>
<dbReference type="PANTHER" id="PTHR21599:SF0">
    <property type="entry name" value="GLYCERATE KINASE"/>
    <property type="match status" value="1"/>
</dbReference>
<keyword evidence="2 4" id="KW-0808">Transferase</keyword>
<dbReference type="NCBIfam" id="TIGR00045">
    <property type="entry name" value="glycerate kinase"/>
    <property type="match status" value="1"/>
</dbReference>
<dbReference type="EMBL" id="AATJYL010000030">
    <property type="protein sequence ID" value="EFM1446923.1"/>
    <property type="molecule type" value="Genomic_DNA"/>
</dbReference>
<dbReference type="Proteomes" id="UP000519182">
    <property type="component" value="Unassembled WGS sequence"/>
</dbReference>
<dbReference type="Pfam" id="PF02595">
    <property type="entry name" value="Gly_kinase"/>
    <property type="match status" value="1"/>
</dbReference>
<dbReference type="InterPro" id="IPR036129">
    <property type="entry name" value="Glycerate_kinase_sf"/>
</dbReference>
<sequence>MKIVIAPDSFKESLSAEKCCQAIKAGFSTVFPDAHYICLPIADGGEGTVDAMVAATGGNIVTLEVCGPIGEKVNAFYGLTGDGKTVVIEMAAASGLMLVAPEKRNPLLASSFGTGELIRHALDNGIRHIILGIGGSATVDGGMGMAQALGVRFLDADGQVLAANGGNLARVASIEMDECDPRLANCHIEVACDVDNPLVGPRGAAAVFG</sequence>